<dbReference type="Pfam" id="PF10050">
    <property type="entry name" value="DUF2284"/>
    <property type="match status" value="1"/>
</dbReference>
<feature type="domain" description="O-methyltransferase dimerisation" evidence="5">
    <location>
        <begin position="21"/>
        <end position="96"/>
    </location>
</feature>
<feature type="domain" description="O-methyltransferase C-terminal" evidence="4">
    <location>
        <begin position="145"/>
        <end position="308"/>
    </location>
</feature>
<dbReference type="InterPro" id="IPR036390">
    <property type="entry name" value="WH_DNA-bd_sf"/>
</dbReference>
<proteinExistence type="predicted"/>
<dbReference type="SUPFAM" id="SSF53335">
    <property type="entry name" value="S-adenosyl-L-methionine-dependent methyltransferases"/>
    <property type="match status" value="1"/>
</dbReference>
<dbReference type="InterPro" id="IPR029063">
    <property type="entry name" value="SAM-dependent_MTases_sf"/>
</dbReference>
<dbReference type="STRING" id="39060.SAMN05660706_101118"/>
<keyword evidence="2" id="KW-0808">Transferase</keyword>
<reference evidence="7" key="1">
    <citation type="submission" date="2016-10" db="EMBL/GenBank/DDBJ databases">
        <authorList>
            <person name="Varghese N."/>
            <person name="Submissions S."/>
        </authorList>
    </citation>
    <scope>NUCLEOTIDE SEQUENCE [LARGE SCALE GENOMIC DNA]</scope>
    <source>
        <strain evidence="7">DSM 3669</strain>
    </source>
</reference>
<evidence type="ECO:0000256" key="2">
    <source>
        <dbReference type="ARBA" id="ARBA00022679"/>
    </source>
</evidence>
<dbReference type="Pfam" id="PF08100">
    <property type="entry name" value="Dimerisation"/>
    <property type="match status" value="1"/>
</dbReference>
<dbReference type="PANTHER" id="PTHR43712:SF2">
    <property type="entry name" value="O-METHYLTRANSFERASE CICE"/>
    <property type="match status" value="1"/>
</dbReference>
<evidence type="ECO:0000259" key="4">
    <source>
        <dbReference type="Pfam" id="PF00891"/>
    </source>
</evidence>
<dbReference type="InterPro" id="IPR001077">
    <property type="entry name" value="COMT_C"/>
</dbReference>
<dbReference type="GO" id="GO:0032259">
    <property type="term" value="P:methylation"/>
    <property type="evidence" value="ECO:0007669"/>
    <property type="project" value="UniProtKB-KW"/>
</dbReference>
<dbReference type="InterPro" id="IPR036388">
    <property type="entry name" value="WH-like_DNA-bd_sf"/>
</dbReference>
<dbReference type="CDD" id="cd02440">
    <property type="entry name" value="AdoMet_MTases"/>
    <property type="match status" value="1"/>
</dbReference>
<gene>
    <name evidence="6" type="ORF">SAMN05660706_101118</name>
</gene>
<dbReference type="Proteomes" id="UP000199584">
    <property type="component" value="Unassembled WGS sequence"/>
</dbReference>
<dbReference type="RefSeq" id="WP_092481516.1">
    <property type="nucleotide sequence ID" value="NZ_FOYM01000001.1"/>
</dbReference>
<sequence length="517" mass="57379">MKPLPFLNHDPQETGPQYLENLATGYWFSEVLFTAVELDVFSHLDQAGKSVEEIAKTLDTDTRATERFLQALCSLGLLTRSGRYYYNTKIASDYLVKSKENYQGRSVLWRRYLSAPWRDLKSCLKAGGRVFQPAPEESEQLTDRIRSYIHAMDDIAGVKTREMLPVFSNLSIKGNILDVGAGSGAVSAGFLERFNETKATLVDLPGVLEHAAELLRHRGLEDRVTLLPANILEPWPVHKGTFDLIIISNVLHAYSENEAAHILAEAGKCLKPGGFLLIHDFFMEHCPEKASLFDLNMLINTYNGKVFTGKWVRSRLAGEGLFATGLVPLGSDTAIIVASPEQEQLAGLCLNPVSLLAAKIKDLGFGKVCSISVDTVHVPEWADLRCRFGCGEYGKPHCPPNSPSPARTREVLKDYARALLLEGEPPTGEFQRNVLRAEREAFKAGFHKALAFWAGPCSLCEPCRATGGICHNQRDARPSMEGSGIDVFETVRRAGFSLRTLSRRDDYVKYFALLLLE</sequence>
<evidence type="ECO:0000313" key="7">
    <source>
        <dbReference type="Proteomes" id="UP000199584"/>
    </source>
</evidence>
<name>A0A1I6CPG3_9FIRM</name>
<dbReference type="Pfam" id="PF00891">
    <property type="entry name" value="Methyltransf_2"/>
    <property type="match status" value="1"/>
</dbReference>
<organism evidence="6 7">
    <name type="scientific">Desulfoscipio geothermicus DSM 3669</name>
    <dbReference type="NCBI Taxonomy" id="1121426"/>
    <lineage>
        <taxon>Bacteria</taxon>
        <taxon>Bacillati</taxon>
        <taxon>Bacillota</taxon>
        <taxon>Clostridia</taxon>
        <taxon>Eubacteriales</taxon>
        <taxon>Desulfallaceae</taxon>
        <taxon>Desulfoscipio</taxon>
    </lineage>
</organism>
<dbReference type="InterPro" id="IPR019271">
    <property type="entry name" value="DUF2284_metal-binding"/>
</dbReference>
<dbReference type="EMBL" id="FOYM01000001">
    <property type="protein sequence ID" value="SFQ95055.1"/>
    <property type="molecule type" value="Genomic_DNA"/>
</dbReference>
<keyword evidence="1" id="KW-0489">Methyltransferase</keyword>
<keyword evidence="7" id="KW-1185">Reference proteome</keyword>
<dbReference type="InterPro" id="IPR016461">
    <property type="entry name" value="COMT-like"/>
</dbReference>
<accession>A0A1I6CPG3</accession>
<dbReference type="PROSITE" id="PS51683">
    <property type="entry name" value="SAM_OMT_II"/>
    <property type="match status" value="1"/>
</dbReference>
<dbReference type="PANTHER" id="PTHR43712">
    <property type="entry name" value="PUTATIVE (AFU_ORTHOLOGUE AFUA_4G14580)-RELATED"/>
    <property type="match status" value="1"/>
</dbReference>
<evidence type="ECO:0000313" key="6">
    <source>
        <dbReference type="EMBL" id="SFQ95055.1"/>
    </source>
</evidence>
<protein>
    <submittedName>
        <fullName evidence="6">Predicted metal-binding protein</fullName>
    </submittedName>
</protein>
<evidence type="ECO:0000256" key="1">
    <source>
        <dbReference type="ARBA" id="ARBA00022603"/>
    </source>
</evidence>
<dbReference type="AlphaFoldDB" id="A0A1I6CPG3"/>
<dbReference type="Gene3D" id="3.40.50.150">
    <property type="entry name" value="Vaccinia Virus protein VP39"/>
    <property type="match status" value="1"/>
</dbReference>
<dbReference type="Gene3D" id="1.10.10.10">
    <property type="entry name" value="Winged helix-like DNA-binding domain superfamily/Winged helix DNA-binding domain"/>
    <property type="match status" value="1"/>
</dbReference>
<evidence type="ECO:0000259" key="5">
    <source>
        <dbReference type="Pfam" id="PF08100"/>
    </source>
</evidence>
<dbReference type="SUPFAM" id="SSF46785">
    <property type="entry name" value="Winged helix' DNA-binding domain"/>
    <property type="match status" value="1"/>
</dbReference>
<dbReference type="InterPro" id="IPR012967">
    <property type="entry name" value="COMT_dimerisation"/>
</dbReference>
<dbReference type="GO" id="GO:0046983">
    <property type="term" value="F:protein dimerization activity"/>
    <property type="evidence" value="ECO:0007669"/>
    <property type="project" value="InterPro"/>
</dbReference>
<dbReference type="OrthoDB" id="5420534at2"/>
<dbReference type="GO" id="GO:0008171">
    <property type="term" value="F:O-methyltransferase activity"/>
    <property type="evidence" value="ECO:0007669"/>
    <property type="project" value="InterPro"/>
</dbReference>
<dbReference type="FunFam" id="1.10.10.10:FF:000358">
    <property type="entry name" value="Acetylserotonin O-methyltransferase"/>
    <property type="match status" value="1"/>
</dbReference>
<keyword evidence="3" id="KW-0949">S-adenosyl-L-methionine</keyword>
<evidence type="ECO:0000256" key="3">
    <source>
        <dbReference type="ARBA" id="ARBA00022691"/>
    </source>
</evidence>